<organism evidence="2 3">
    <name type="scientific">Singulisphaera acidiphila (strain ATCC BAA-1392 / DSM 18658 / VKM B-2454 / MOB10)</name>
    <dbReference type="NCBI Taxonomy" id="886293"/>
    <lineage>
        <taxon>Bacteria</taxon>
        <taxon>Pseudomonadati</taxon>
        <taxon>Planctomycetota</taxon>
        <taxon>Planctomycetia</taxon>
        <taxon>Isosphaerales</taxon>
        <taxon>Isosphaeraceae</taxon>
        <taxon>Singulisphaera</taxon>
    </lineage>
</organism>
<dbReference type="NCBIfam" id="TIGR03067">
    <property type="entry name" value="Planc_TIGR03067"/>
    <property type="match status" value="1"/>
</dbReference>
<gene>
    <name evidence="2" type="ordered locus">Sinac_0525</name>
</gene>
<accession>L0D6U6</accession>
<keyword evidence="1" id="KW-0732">Signal</keyword>
<feature type="chain" id="PRO_5003940599" description="TIGR03067 domain-containing protein" evidence="1">
    <location>
        <begin position="19"/>
        <end position="142"/>
    </location>
</feature>
<protein>
    <recommendedName>
        <fullName evidence="4">TIGR03067 domain-containing protein</fullName>
    </recommendedName>
</protein>
<dbReference type="AlphaFoldDB" id="L0D6U6"/>
<keyword evidence="3" id="KW-1185">Reference proteome</keyword>
<dbReference type="HOGENOM" id="CLU_1814534_0_0_0"/>
<evidence type="ECO:0008006" key="4">
    <source>
        <dbReference type="Google" id="ProtNLM"/>
    </source>
</evidence>
<evidence type="ECO:0000256" key="1">
    <source>
        <dbReference type="SAM" id="SignalP"/>
    </source>
</evidence>
<evidence type="ECO:0000313" key="2">
    <source>
        <dbReference type="EMBL" id="AGA24952.1"/>
    </source>
</evidence>
<proteinExistence type="predicted"/>
<dbReference type="RefSeq" id="WP_015244137.1">
    <property type="nucleotide sequence ID" value="NZ_JH621485.1"/>
</dbReference>
<reference evidence="2 3" key="1">
    <citation type="submission" date="2012-02" db="EMBL/GenBank/DDBJ databases">
        <title>Complete sequence of chromosome of Singulisphaera acidiphila DSM 18658.</title>
        <authorList>
            <consortium name="US DOE Joint Genome Institute (JGI-PGF)"/>
            <person name="Lucas S."/>
            <person name="Copeland A."/>
            <person name="Lapidus A."/>
            <person name="Glavina del Rio T."/>
            <person name="Dalin E."/>
            <person name="Tice H."/>
            <person name="Bruce D."/>
            <person name="Goodwin L."/>
            <person name="Pitluck S."/>
            <person name="Peters L."/>
            <person name="Ovchinnikova G."/>
            <person name="Chertkov O."/>
            <person name="Kyrpides N."/>
            <person name="Mavromatis K."/>
            <person name="Ivanova N."/>
            <person name="Brettin T."/>
            <person name="Detter J.C."/>
            <person name="Han C."/>
            <person name="Larimer F."/>
            <person name="Land M."/>
            <person name="Hauser L."/>
            <person name="Markowitz V."/>
            <person name="Cheng J.-F."/>
            <person name="Hugenholtz P."/>
            <person name="Woyke T."/>
            <person name="Wu D."/>
            <person name="Tindall B."/>
            <person name="Pomrenke H."/>
            <person name="Brambilla E."/>
            <person name="Klenk H.-P."/>
            <person name="Eisen J.A."/>
        </authorList>
    </citation>
    <scope>NUCLEOTIDE SEQUENCE [LARGE SCALE GENOMIC DNA]</scope>
    <source>
        <strain evidence="3">ATCC BAA-1392 / DSM 18658 / VKM B-2454 / MOB10</strain>
    </source>
</reference>
<dbReference type="KEGG" id="saci:Sinac_0525"/>
<dbReference type="Proteomes" id="UP000010798">
    <property type="component" value="Chromosome"/>
</dbReference>
<feature type="signal peptide" evidence="1">
    <location>
        <begin position="1"/>
        <end position="18"/>
    </location>
</feature>
<dbReference type="InterPro" id="IPR017504">
    <property type="entry name" value="CHP03067_Planctomycetes"/>
</dbReference>
<dbReference type="OrthoDB" id="289227at2"/>
<name>L0D6U6_SINAD</name>
<sequence>MRMYVATILLACAALSAAAPKEGASEADKAKIQGAWFTSSYKADGDVLVVYLTEPDLVFENDELVLYGMRAGRYTIDASKTPKTMDWVIDRGYDKGTTSGIYMIKDGVLTVCLAGAPGLPRPDTFTSKKGSKHRLYVYKRSL</sequence>
<evidence type="ECO:0000313" key="3">
    <source>
        <dbReference type="Proteomes" id="UP000010798"/>
    </source>
</evidence>
<dbReference type="EMBL" id="CP003364">
    <property type="protein sequence ID" value="AGA24952.1"/>
    <property type="molecule type" value="Genomic_DNA"/>
</dbReference>